<protein>
    <submittedName>
        <fullName evidence="4">Surface antigen</fullName>
    </submittedName>
</protein>
<accession>A0A1T4RV76</accession>
<gene>
    <name evidence="4" type="ORF">SAMN04488128_1021513</name>
</gene>
<reference evidence="5" key="1">
    <citation type="submission" date="2017-02" db="EMBL/GenBank/DDBJ databases">
        <authorList>
            <person name="Varghese N."/>
            <person name="Submissions S."/>
        </authorList>
    </citation>
    <scope>NUCLEOTIDE SEQUENCE [LARGE SCALE GENOMIC DNA]</scope>
    <source>
        <strain evidence="5">DSM 22224</strain>
    </source>
</reference>
<dbReference type="RefSeq" id="WP_078669972.1">
    <property type="nucleotide sequence ID" value="NZ_FUWZ01000002.1"/>
</dbReference>
<comment type="subcellular location">
    <subcellularLocation>
        <location evidence="1">Membrane</location>
    </subcellularLocation>
</comment>
<name>A0A1T4RV76_9BACT</name>
<dbReference type="Pfam" id="PF01103">
    <property type="entry name" value="Omp85"/>
    <property type="match status" value="1"/>
</dbReference>
<proteinExistence type="predicted"/>
<dbReference type="InterPro" id="IPR000184">
    <property type="entry name" value="Bac_surfAg_D15"/>
</dbReference>
<dbReference type="Gene3D" id="3.10.20.310">
    <property type="entry name" value="membrane protein fhac"/>
    <property type="match status" value="1"/>
</dbReference>
<sequence length="479" mass="54861">MLRCCYYLLGIVCLLGIGLSGTAAGRLGEEGEAVTALVQDSGYLVVRNIAIVGNKKTRTSIILREISTVPGDTIYLKDLAETLEERRKQLLNTSLFLNVTANVKNWDGNNADLVFEVWERWYTFAFPIFKLADRNFNQWWVEKGHKLNRLNFGVKGTQENLTGRNDGLDATLQFGYTQKIALAYNLPYIDKSFRHGLGILFSYSRNREVNNVTSNNKQQFFKKDDEYLRQAYVVGLRYSYRKAINARHQVFLTYNYEKVADSVAIINPDYLGKGRTSVRYLDLSYRFTYIKADSWIYPLKGVSITGEVAKRGIGPLSDIDDVRFRLNYTKYWQVHRKTYLALGMRGQVKFSADQPYINQQALGYAEDYLRGLEYYVVDGTSFAILKSTLRRELVSFKIKLPIVPKKFNSVPFRIFAKTYGDAGYAYSKFPGNGFLNNRFLYTGGVGIDIVSFYDTCLRIEYSVNQLGQKGLFLHTSVDM</sequence>
<evidence type="ECO:0000256" key="2">
    <source>
        <dbReference type="ARBA" id="ARBA00023136"/>
    </source>
</evidence>
<evidence type="ECO:0000259" key="3">
    <source>
        <dbReference type="PROSITE" id="PS51779"/>
    </source>
</evidence>
<dbReference type="EMBL" id="FUWZ01000002">
    <property type="protein sequence ID" value="SKA19924.1"/>
    <property type="molecule type" value="Genomic_DNA"/>
</dbReference>
<dbReference type="PROSITE" id="PS51779">
    <property type="entry name" value="POTRA"/>
    <property type="match status" value="1"/>
</dbReference>
<dbReference type="OrthoDB" id="9768717at2"/>
<feature type="domain" description="POTRA" evidence="3">
    <location>
        <begin position="44"/>
        <end position="120"/>
    </location>
</feature>
<dbReference type="InterPro" id="IPR034746">
    <property type="entry name" value="POTRA"/>
</dbReference>
<dbReference type="GO" id="GO:0019867">
    <property type="term" value="C:outer membrane"/>
    <property type="evidence" value="ECO:0007669"/>
    <property type="project" value="InterPro"/>
</dbReference>
<dbReference type="AlphaFoldDB" id="A0A1T4RV76"/>
<keyword evidence="2" id="KW-0472">Membrane</keyword>
<dbReference type="Gene3D" id="2.40.160.50">
    <property type="entry name" value="membrane protein fhac: a member of the omp85/tpsb transporter family"/>
    <property type="match status" value="1"/>
</dbReference>
<keyword evidence="5" id="KW-1185">Reference proteome</keyword>
<dbReference type="Proteomes" id="UP000190367">
    <property type="component" value="Unassembled WGS sequence"/>
</dbReference>
<organism evidence="4 5">
    <name type="scientific">Chitinophaga eiseniae</name>
    <dbReference type="NCBI Taxonomy" id="634771"/>
    <lineage>
        <taxon>Bacteria</taxon>
        <taxon>Pseudomonadati</taxon>
        <taxon>Bacteroidota</taxon>
        <taxon>Chitinophagia</taxon>
        <taxon>Chitinophagales</taxon>
        <taxon>Chitinophagaceae</taxon>
        <taxon>Chitinophaga</taxon>
    </lineage>
</organism>
<dbReference type="Pfam" id="PF07244">
    <property type="entry name" value="POTRA"/>
    <property type="match status" value="1"/>
</dbReference>
<evidence type="ECO:0000313" key="4">
    <source>
        <dbReference type="EMBL" id="SKA19924.1"/>
    </source>
</evidence>
<evidence type="ECO:0000313" key="5">
    <source>
        <dbReference type="Proteomes" id="UP000190367"/>
    </source>
</evidence>
<evidence type="ECO:0000256" key="1">
    <source>
        <dbReference type="ARBA" id="ARBA00004370"/>
    </source>
</evidence>
<dbReference type="InterPro" id="IPR010827">
    <property type="entry name" value="BamA/TamA_POTRA"/>
</dbReference>
<dbReference type="STRING" id="634771.SAMN04488128_1021513"/>